<sequence>MLQPRRERHARFNPSWPDPHPGDGLDPLLPLMREAGFDTDPVDYDSEDWDTRHAEPIARSLRLAG</sequence>
<feature type="compositionally biased region" description="Low complexity" evidence="1">
    <location>
        <begin position="22"/>
        <end position="31"/>
    </location>
</feature>
<dbReference type="RefSeq" id="WP_319982718.1">
    <property type="nucleotide sequence ID" value="NZ_JAXAVV010000002.1"/>
</dbReference>
<feature type="compositionally biased region" description="Basic residues" evidence="1">
    <location>
        <begin position="1"/>
        <end position="11"/>
    </location>
</feature>
<gene>
    <name evidence="2" type="ORF">SK571_04360</name>
</gene>
<protein>
    <submittedName>
        <fullName evidence="2">Uncharacterized protein</fullName>
    </submittedName>
</protein>
<accession>A0ABU4TK27</accession>
<comment type="caution">
    <text evidence="2">The sequence shown here is derived from an EMBL/GenBank/DDBJ whole genome shotgun (WGS) entry which is preliminary data.</text>
</comment>
<evidence type="ECO:0000313" key="2">
    <source>
        <dbReference type="EMBL" id="MDX8048602.1"/>
    </source>
</evidence>
<proteinExistence type="predicted"/>
<dbReference type="EMBL" id="JAXAVV010000002">
    <property type="protein sequence ID" value="MDX8048602.1"/>
    <property type="molecule type" value="Genomic_DNA"/>
</dbReference>
<dbReference type="Proteomes" id="UP001271792">
    <property type="component" value="Unassembled WGS sequence"/>
</dbReference>
<feature type="region of interest" description="Disordered" evidence="1">
    <location>
        <begin position="1"/>
        <end position="31"/>
    </location>
</feature>
<keyword evidence="3" id="KW-1185">Reference proteome</keyword>
<reference evidence="2 3" key="1">
    <citation type="submission" date="2023-11" db="EMBL/GenBank/DDBJ databases">
        <title>Lentzea sokolovensis, sp. nov., Lentzea kristufkii, sp. nov., and Lentzea miocenensis, sp. nov., rare actinobacteria from Sokolov Coal Basin, Miocene lacustrine sediment, Czech Republic.</title>
        <authorList>
            <person name="Lara A."/>
            <person name="Kotroba L."/>
            <person name="Nouioui I."/>
            <person name="Neumann-Schaal M."/>
            <person name="Mast Y."/>
            <person name="Chronakova A."/>
        </authorList>
    </citation>
    <scope>NUCLEOTIDE SEQUENCE [LARGE SCALE GENOMIC DNA]</scope>
    <source>
        <strain evidence="2 3">BCCO 10_0798</strain>
    </source>
</reference>
<name>A0ABU4TK27_9PSEU</name>
<organism evidence="2 3">
    <name type="scientific">Lentzea kristufekii</name>
    <dbReference type="NCBI Taxonomy" id="3095430"/>
    <lineage>
        <taxon>Bacteria</taxon>
        <taxon>Bacillati</taxon>
        <taxon>Actinomycetota</taxon>
        <taxon>Actinomycetes</taxon>
        <taxon>Pseudonocardiales</taxon>
        <taxon>Pseudonocardiaceae</taxon>
        <taxon>Lentzea</taxon>
    </lineage>
</organism>
<evidence type="ECO:0000256" key="1">
    <source>
        <dbReference type="SAM" id="MobiDB-lite"/>
    </source>
</evidence>
<evidence type="ECO:0000313" key="3">
    <source>
        <dbReference type="Proteomes" id="UP001271792"/>
    </source>
</evidence>